<feature type="region of interest" description="Disordered" evidence="1">
    <location>
        <begin position="1"/>
        <end position="24"/>
    </location>
</feature>
<dbReference type="WBParaSite" id="ASIM_0002140801-mRNA-1">
    <property type="protein sequence ID" value="ASIM_0002140801-mRNA-1"/>
    <property type="gene ID" value="ASIM_0002140801"/>
</dbReference>
<reference evidence="2 3" key="2">
    <citation type="submission" date="2018-11" db="EMBL/GenBank/DDBJ databases">
        <authorList>
            <consortium name="Pathogen Informatics"/>
        </authorList>
    </citation>
    <scope>NUCLEOTIDE SEQUENCE [LARGE SCALE GENOMIC DNA]</scope>
</reference>
<evidence type="ECO:0000256" key="1">
    <source>
        <dbReference type="SAM" id="MobiDB-lite"/>
    </source>
</evidence>
<accession>A0A0M3KK79</accession>
<evidence type="ECO:0000313" key="2">
    <source>
        <dbReference type="EMBL" id="VDK79538.1"/>
    </source>
</evidence>
<gene>
    <name evidence="2" type="ORF">ASIM_LOCUS20777</name>
</gene>
<organism evidence="4">
    <name type="scientific">Anisakis simplex</name>
    <name type="common">Herring worm</name>
    <dbReference type="NCBI Taxonomy" id="6269"/>
    <lineage>
        <taxon>Eukaryota</taxon>
        <taxon>Metazoa</taxon>
        <taxon>Ecdysozoa</taxon>
        <taxon>Nematoda</taxon>
        <taxon>Chromadorea</taxon>
        <taxon>Rhabditida</taxon>
        <taxon>Spirurina</taxon>
        <taxon>Ascaridomorpha</taxon>
        <taxon>Ascaridoidea</taxon>
        <taxon>Anisakidae</taxon>
        <taxon>Anisakis</taxon>
        <taxon>Anisakis simplex complex</taxon>
    </lineage>
</organism>
<feature type="compositionally biased region" description="Basic and acidic residues" evidence="1">
    <location>
        <begin position="15"/>
        <end position="24"/>
    </location>
</feature>
<name>A0A0M3KK79_ANISI</name>
<keyword evidence="3" id="KW-1185">Reference proteome</keyword>
<dbReference type="EMBL" id="UYRR01040633">
    <property type="protein sequence ID" value="VDK79538.1"/>
    <property type="molecule type" value="Genomic_DNA"/>
</dbReference>
<evidence type="ECO:0000313" key="4">
    <source>
        <dbReference type="WBParaSite" id="ASIM_0002140801-mRNA-1"/>
    </source>
</evidence>
<dbReference type="Proteomes" id="UP000267096">
    <property type="component" value="Unassembled WGS sequence"/>
</dbReference>
<evidence type="ECO:0000313" key="3">
    <source>
        <dbReference type="Proteomes" id="UP000267096"/>
    </source>
</evidence>
<protein>
    <submittedName>
        <fullName evidence="2 4">Uncharacterized protein</fullName>
    </submittedName>
</protein>
<dbReference type="AlphaFoldDB" id="A0A0M3KK79"/>
<sequence length="140" mass="15631">MLNLVAYDASDSEQESDRSESDENCIHAEVVSNPKKGVNIVEKREAVDEDCPEVNVHKEVSDSVADTLESASSGGWSVLDCLPSAAPIHSAKTIDSESLGDNELEELVKRKQWEIKLAKKAEKERRKKEKKLKKRGVKKR</sequence>
<proteinExistence type="predicted"/>
<reference evidence="4" key="1">
    <citation type="submission" date="2017-02" db="UniProtKB">
        <authorList>
            <consortium name="WormBaseParasite"/>
        </authorList>
    </citation>
    <scope>IDENTIFICATION</scope>
</reference>